<dbReference type="GO" id="GO:0016787">
    <property type="term" value="F:hydrolase activity"/>
    <property type="evidence" value="ECO:0007669"/>
    <property type="project" value="UniProtKB-KW"/>
</dbReference>
<dbReference type="InterPro" id="IPR050628">
    <property type="entry name" value="SNF2_RAD54_helicase_TF"/>
</dbReference>
<dbReference type="GO" id="GO:0005524">
    <property type="term" value="F:ATP binding"/>
    <property type="evidence" value="ECO:0007669"/>
    <property type="project" value="UniProtKB-KW"/>
</dbReference>
<reference evidence="5" key="1">
    <citation type="journal article" date="2020" name="Nature">
        <title>Giant virus diversity and host interactions through global metagenomics.</title>
        <authorList>
            <person name="Schulz F."/>
            <person name="Roux S."/>
            <person name="Paez-Espino D."/>
            <person name="Jungbluth S."/>
            <person name="Walsh D.A."/>
            <person name="Denef V.J."/>
            <person name="McMahon K.D."/>
            <person name="Konstantinidis K.T."/>
            <person name="Eloe-Fadrosh E.A."/>
            <person name="Kyrpides N.C."/>
            <person name="Woyke T."/>
        </authorList>
    </citation>
    <scope>NUCLEOTIDE SEQUENCE</scope>
    <source>
        <strain evidence="5">GVMAG-S-3300013006-158</strain>
    </source>
</reference>
<dbReference type="EMBL" id="MN740936">
    <property type="protein sequence ID" value="QHU18692.1"/>
    <property type="molecule type" value="Genomic_DNA"/>
</dbReference>
<evidence type="ECO:0000313" key="5">
    <source>
        <dbReference type="EMBL" id="QHU18692.1"/>
    </source>
</evidence>
<name>A0A6C0KKZ1_9ZZZZ</name>
<dbReference type="GO" id="GO:0008094">
    <property type="term" value="F:ATP-dependent activity, acting on DNA"/>
    <property type="evidence" value="ECO:0007669"/>
    <property type="project" value="TreeGrafter"/>
</dbReference>
<keyword evidence="1" id="KW-0547">Nucleotide-binding</keyword>
<keyword evidence="3" id="KW-0067">ATP-binding</keyword>
<dbReference type="SUPFAM" id="SSF52540">
    <property type="entry name" value="P-loop containing nucleoside triphosphate hydrolases"/>
    <property type="match status" value="1"/>
</dbReference>
<dbReference type="InterPro" id="IPR027417">
    <property type="entry name" value="P-loop_NTPase"/>
</dbReference>
<dbReference type="Gene3D" id="3.40.50.300">
    <property type="entry name" value="P-loop containing nucleotide triphosphate hydrolases"/>
    <property type="match status" value="2"/>
</dbReference>
<feature type="domain" description="Helicase ATP-binding" evidence="4">
    <location>
        <begin position="50"/>
        <end position="259"/>
    </location>
</feature>
<dbReference type="SMART" id="SM00487">
    <property type="entry name" value="DEXDc"/>
    <property type="match status" value="1"/>
</dbReference>
<sequence>MWNISRLWKKYDKKSNGEEETYIPSNDFPTEDVSCFLNEHSPREKTPTECPIRLWPHQEAMLHRIHSIETNNRVCKTEYTDAVRYMDKSVIEHPPHVCVGIMNDPPGSGKTYAILTAILMDTVGVSVIIVPQNIYGQWRSSMEVIFQDHLEMCKFSHSYKDIIDLYGNPTKIQEYKVILLQDSFAEAFLKVVNDKKIRVRRVVIDEIDIMDKFVCSSIQTDYVWLMSASYKDQKRLGPYFIEQYEDVICKCDPPFVKQSLMLPEPVVTVHECDDEHIQLFDGILEKKQMNLLHAGDFRSLHRIMNVSGGTIITPYVMNDIANKYSDYLLKKTNELDELRTMLLSTTHSDEDSQKEYIIIKKSISQLETYQKHAELIKQRLLTLPDMQTKCVKEKFLEEEYVKEMTENKDSKWLIFNDNGNTLIHYQNFLNSKEIKTTMLDGGNQKRIEKALEDYKKGDTQVLLLNSMIEGAGMNLENTTHLLFMHKTEEKFIDQVIGRAQRFGRSVPLQIIMLCNNHE</sequence>
<evidence type="ECO:0000256" key="1">
    <source>
        <dbReference type="ARBA" id="ARBA00022741"/>
    </source>
</evidence>
<evidence type="ECO:0000256" key="3">
    <source>
        <dbReference type="ARBA" id="ARBA00022840"/>
    </source>
</evidence>
<dbReference type="InterPro" id="IPR014001">
    <property type="entry name" value="Helicase_ATP-bd"/>
</dbReference>
<proteinExistence type="predicted"/>
<dbReference type="AlphaFoldDB" id="A0A6C0KKZ1"/>
<dbReference type="PANTHER" id="PTHR45626">
    <property type="entry name" value="TRANSCRIPTION TERMINATION FACTOR 2-RELATED"/>
    <property type="match status" value="1"/>
</dbReference>
<dbReference type="InterPro" id="IPR001650">
    <property type="entry name" value="Helicase_C-like"/>
</dbReference>
<protein>
    <recommendedName>
        <fullName evidence="4">Helicase ATP-binding domain-containing protein</fullName>
    </recommendedName>
</protein>
<keyword evidence="2" id="KW-0378">Hydrolase</keyword>
<dbReference type="GO" id="GO:0005634">
    <property type="term" value="C:nucleus"/>
    <property type="evidence" value="ECO:0007669"/>
    <property type="project" value="TreeGrafter"/>
</dbReference>
<dbReference type="PANTHER" id="PTHR45626:SF22">
    <property type="entry name" value="DNA REPAIR PROTEIN RAD5"/>
    <property type="match status" value="1"/>
</dbReference>
<dbReference type="Pfam" id="PF00271">
    <property type="entry name" value="Helicase_C"/>
    <property type="match status" value="1"/>
</dbReference>
<evidence type="ECO:0000256" key="2">
    <source>
        <dbReference type="ARBA" id="ARBA00022801"/>
    </source>
</evidence>
<accession>A0A6C0KKZ1</accession>
<evidence type="ECO:0000259" key="4">
    <source>
        <dbReference type="SMART" id="SM00487"/>
    </source>
</evidence>
<dbReference type="GO" id="GO:0006281">
    <property type="term" value="P:DNA repair"/>
    <property type="evidence" value="ECO:0007669"/>
    <property type="project" value="TreeGrafter"/>
</dbReference>
<organism evidence="5">
    <name type="scientific">viral metagenome</name>
    <dbReference type="NCBI Taxonomy" id="1070528"/>
    <lineage>
        <taxon>unclassified sequences</taxon>
        <taxon>metagenomes</taxon>
        <taxon>organismal metagenomes</taxon>
    </lineage>
</organism>